<keyword evidence="2" id="KW-1133">Transmembrane helix</keyword>
<feature type="compositionally biased region" description="Polar residues" evidence="1">
    <location>
        <begin position="139"/>
        <end position="151"/>
    </location>
</feature>
<proteinExistence type="predicted"/>
<sequence>MAAFHHYHHHHHPNADLRRLFHRLTIASSLSILCFSLVYLLTGCCESQLTENSEVKTPTREFLASGSGWRHGRNDTSVAQEGVMAVGEGAFSGHAGLEANNSGKEWTASRRLPQALIIGVKKVAPGLFWSSCGSTRTSAPWGRNRTSSTGITHGDWTGTEA</sequence>
<keyword evidence="2" id="KW-0812">Transmembrane</keyword>
<reference evidence="3" key="1">
    <citation type="submission" date="2023-07" db="EMBL/GenBank/DDBJ databases">
        <title>Chromosome-level Genome Assembly of Striped Snakehead (Channa striata).</title>
        <authorList>
            <person name="Liu H."/>
        </authorList>
    </citation>
    <scope>NUCLEOTIDE SEQUENCE</scope>
    <source>
        <strain evidence="3">Gz</strain>
        <tissue evidence="3">Muscle</tissue>
    </source>
</reference>
<comment type="caution">
    <text evidence="3">The sequence shown here is derived from an EMBL/GenBank/DDBJ whole genome shotgun (WGS) entry which is preliminary data.</text>
</comment>
<evidence type="ECO:0000313" key="4">
    <source>
        <dbReference type="Proteomes" id="UP001187415"/>
    </source>
</evidence>
<name>A0AA88LP40_CHASR</name>
<evidence type="ECO:0000313" key="3">
    <source>
        <dbReference type="EMBL" id="KAK2820970.1"/>
    </source>
</evidence>
<keyword evidence="2" id="KW-0472">Membrane</keyword>
<protein>
    <submittedName>
        <fullName evidence="3">Uncharacterized protein</fullName>
    </submittedName>
</protein>
<accession>A0AA88LP40</accession>
<organism evidence="3 4">
    <name type="scientific">Channa striata</name>
    <name type="common">Snakehead murrel</name>
    <name type="synonym">Ophicephalus striatus</name>
    <dbReference type="NCBI Taxonomy" id="64152"/>
    <lineage>
        <taxon>Eukaryota</taxon>
        <taxon>Metazoa</taxon>
        <taxon>Chordata</taxon>
        <taxon>Craniata</taxon>
        <taxon>Vertebrata</taxon>
        <taxon>Euteleostomi</taxon>
        <taxon>Actinopterygii</taxon>
        <taxon>Neopterygii</taxon>
        <taxon>Teleostei</taxon>
        <taxon>Neoteleostei</taxon>
        <taxon>Acanthomorphata</taxon>
        <taxon>Anabantaria</taxon>
        <taxon>Anabantiformes</taxon>
        <taxon>Channoidei</taxon>
        <taxon>Channidae</taxon>
        <taxon>Channa</taxon>
    </lineage>
</organism>
<feature type="transmembrane region" description="Helical" evidence="2">
    <location>
        <begin position="20"/>
        <end position="41"/>
    </location>
</feature>
<evidence type="ECO:0000256" key="1">
    <source>
        <dbReference type="SAM" id="MobiDB-lite"/>
    </source>
</evidence>
<feature type="region of interest" description="Disordered" evidence="1">
    <location>
        <begin position="139"/>
        <end position="161"/>
    </location>
</feature>
<evidence type="ECO:0000256" key="2">
    <source>
        <dbReference type="SAM" id="Phobius"/>
    </source>
</evidence>
<dbReference type="Proteomes" id="UP001187415">
    <property type="component" value="Unassembled WGS sequence"/>
</dbReference>
<keyword evidence="4" id="KW-1185">Reference proteome</keyword>
<dbReference type="AlphaFoldDB" id="A0AA88LP40"/>
<gene>
    <name evidence="3" type="ORF">Q5P01_023929</name>
</gene>
<dbReference type="EMBL" id="JAUPFM010000019">
    <property type="protein sequence ID" value="KAK2820970.1"/>
    <property type="molecule type" value="Genomic_DNA"/>
</dbReference>